<dbReference type="PANTHER" id="PTHR10000:SF8">
    <property type="entry name" value="HAD SUPERFAMILY HYDROLASE-LIKE, TYPE 3"/>
    <property type="match status" value="1"/>
</dbReference>
<dbReference type="EMBL" id="MAAX01000153">
    <property type="protein sequence ID" value="OUS12964.1"/>
    <property type="molecule type" value="Genomic_DNA"/>
</dbReference>
<dbReference type="GO" id="GO:0005829">
    <property type="term" value="C:cytosol"/>
    <property type="evidence" value="ECO:0007669"/>
    <property type="project" value="TreeGrafter"/>
</dbReference>
<dbReference type="Pfam" id="PF08282">
    <property type="entry name" value="Hydrolase_3"/>
    <property type="match status" value="1"/>
</dbReference>
<evidence type="ECO:0000313" key="1">
    <source>
        <dbReference type="EMBL" id="OUS12964.1"/>
    </source>
</evidence>
<dbReference type="NCBIfam" id="TIGR01484">
    <property type="entry name" value="HAD-SF-IIB"/>
    <property type="match status" value="1"/>
</dbReference>
<dbReference type="GO" id="GO:0016791">
    <property type="term" value="F:phosphatase activity"/>
    <property type="evidence" value="ECO:0007669"/>
    <property type="project" value="TreeGrafter"/>
</dbReference>
<name>A0A1Z8ARK2_9FLAO</name>
<dbReference type="GO" id="GO:0000287">
    <property type="term" value="F:magnesium ion binding"/>
    <property type="evidence" value="ECO:0007669"/>
    <property type="project" value="TreeGrafter"/>
</dbReference>
<dbReference type="RefSeq" id="WP_303687211.1">
    <property type="nucleotide sequence ID" value="NZ_CAJXYO010000082.1"/>
</dbReference>
<accession>A0A1Z8ARK2</accession>
<dbReference type="SUPFAM" id="SSF56784">
    <property type="entry name" value="HAD-like"/>
    <property type="match status" value="1"/>
</dbReference>
<dbReference type="InterPro" id="IPR000150">
    <property type="entry name" value="Cof"/>
</dbReference>
<comment type="caution">
    <text evidence="1">The sequence shown here is derived from an EMBL/GenBank/DDBJ whole genome shotgun (WGS) entry which is preliminary data.</text>
</comment>
<sequence length="267" mass="30055">MIQLFATDIDGTLLDENRFLSHRTIKTLKGLKMPKILISARMPQAMYYLQDALDILGEAMICYNGALVLHGDEVLFELGIPFDEVQTLAAIGEEHGLHVAFYRNEEWFVPALDHWANREINNTRVHPTVQSTAVTLDYLKNTSEKGNTHKVMFMGDEDGMDLAFAKAEKELTSKVHLYRSKNTYTEITPKGTSKEVALRKLLEFKFPDVAMKNVVAFGDNYNDTDMLKAVGYGVAVENGRDEVKNAAAYITAHHKKDGVAIWLEENA</sequence>
<dbReference type="Gene3D" id="3.30.1240.10">
    <property type="match status" value="1"/>
</dbReference>
<dbReference type="Proteomes" id="UP000196102">
    <property type="component" value="Unassembled WGS sequence"/>
</dbReference>
<protein>
    <submittedName>
        <fullName evidence="1">HAD family hydrolase</fullName>
    </submittedName>
</protein>
<dbReference type="InterPro" id="IPR036412">
    <property type="entry name" value="HAD-like_sf"/>
</dbReference>
<dbReference type="AlphaFoldDB" id="A0A1Z8ARK2"/>
<dbReference type="Gene3D" id="3.40.50.1000">
    <property type="entry name" value="HAD superfamily/HAD-like"/>
    <property type="match status" value="1"/>
</dbReference>
<gene>
    <name evidence="1" type="ORF">A9Q93_09635</name>
</gene>
<dbReference type="PANTHER" id="PTHR10000">
    <property type="entry name" value="PHOSPHOSERINE PHOSPHATASE"/>
    <property type="match status" value="1"/>
</dbReference>
<organism evidence="1 2">
    <name type="scientific">Nonlabens dokdonensis</name>
    <dbReference type="NCBI Taxonomy" id="328515"/>
    <lineage>
        <taxon>Bacteria</taxon>
        <taxon>Pseudomonadati</taxon>
        <taxon>Bacteroidota</taxon>
        <taxon>Flavobacteriia</taxon>
        <taxon>Flavobacteriales</taxon>
        <taxon>Flavobacteriaceae</taxon>
        <taxon>Nonlabens</taxon>
    </lineage>
</organism>
<dbReference type="SFLD" id="SFLDG01140">
    <property type="entry name" value="C2.B:_Phosphomannomutase_and_P"/>
    <property type="match status" value="1"/>
</dbReference>
<evidence type="ECO:0000313" key="2">
    <source>
        <dbReference type="Proteomes" id="UP000196102"/>
    </source>
</evidence>
<dbReference type="SFLD" id="SFLDS00003">
    <property type="entry name" value="Haloacid_Dehalogenase"/>
    <property type="match status" value="1"/>
</dbReference>
<dbReference type="InterPro" id="IPR023214">
    <property type="entry name" value="HAD_sf"/>
</dbReference>
<dbReference type="CDD" id="cd07516">
    <property type="entry name" value="HAD_Pase"/>
    <property type="match status" value="1"/>
</dbReference>
<proteinExistence type="predicted"/>
<dbReference type="InterPro" id="IPR006379">
    <property type="entry name" value="HAD-SF_hydro_IIB"/>
</dbReference>
<reference evidence="2" key="1">
    <citation type="journal article" date="2017" name="Proc. Natl. Acad. Sci. U.S.A.">
        <title>Simulation of Deepwater Horizon oil plume reveals substrate specialization within a complex community of hydrocarbon-degraders.</title>
        <authorList>
            <person name="Hu P."/>
            <person name="Dubinsky E.A."/>
            <person name="Probst A.J."/>
            <person name="Wang J."/>
            <person name="Sieber C.M.K."/>
            <person name="Tom L.M."/>
            <person name="Gardinali P."/>
            <person name="Banfield J.F."/>
            <person name="Atlas R.M."/>
            <person name="Andersen G.L."/>
        </authorList>
    </citation>
    <scope>NUCLEOTIDE SEQUENCE [LARGE SCALE GENOMIC DNA]</scope>
</reference>
<dbReference type="NCBIfam" id="TIGR00099">
    <property type="entry name" value="Cof-subfamily"/>
    <property type="match status" value="1"/>
</dbReference>
<keyword evidence="1" id="KW-0378">Hydrolase</keyword>